<proteinExistence type="predicted"/>
<dbReference type="AlphaFoldDB" id="A3V975"/>
<accession>A3V975</accession>
<evidence type="ECO:0000313" key="1">
    <source>
        <dbReference type="EMBL" id="EAQ05245.1"/>
    </source>
</evidence>
<comment type="caution">
    <text evidence="1">The sequence shown here is derived from an EMBL/GenBank/DDBJ whole genome shotgun (WGS) entry which is preliminary data.</text>
</comment>
<evidence type="ECO:0008006" key="3">
    <source>
        <dbReference type="Google" id="ProtNLM"/>
    </source>
</evidence>
<reference evidence="1 2" key="1">
    <citation type="submission" date="2006-01" db="EMBL/GenBank/DDBJ databases">
        <authorList>
            <person name="Hagstrom A."/>
            <person name="Ferriera S."/>
            <person name="Johnson J."/>
            <person name="Kravitz S."/>
            <person name="Halpern A."/>
            <person name="Remington K."/>
            <person name="Beeson K."/>
            <person name="Tran B."/>
            <person name="Rogers Y.-H."/>
            <person name="Friedman R."/>
            <person name="Venter J.C."/>
        </authorList>
    </citation>
    <scope>NUCLEOTIDE SEQUENCE [LARGE SCALE GENOMIC DNA]</scope>
    <source>
        <strain evidence="1 2">SKA53</strain>
    </source>
</reference>
<dbReference type="Gene3D" id="1.10.3230.30">
    <property type="entry name" value="Phage gp6-like head-tail connector protein"/>
    <property type="match status" value="1"/>
</dbReference>
<dbReference type="STRING" id="314232.SKA53_05700"/>
<dbReference type="OrthoDB" id="8478788at2"/>
<protein>
    <recommendedName>
        <fullName evidence="3">PhiE125 gp8 family phage protein</fullName>
    </recommendedName>
</protein>
<organism evidence="1 2">
    <name type="scientific">Yoonia vestfoldensis SKA53</name>
    <dbReference type="NCBI Taxonomy" id="314232"/>
    <lineage>
        <taxon>Bacteria</taxon>
        <taxon>Pseudomonadati</taxon>
        <taxon>Pseudomonadota</taxon>
        <taxon>Alphaproteobacteria</taxon>
        <taxon>Rhodobacterales</taxon>
        <taxon>Paracoccaceae</taxon>
        <taxon>Yoonia</taxon>
    </lineage>
</organism>
<dbReference type="EMBL" id="AAMS01000011">
    <property type="protein sequence ID" value="EAQ05245.1"/>
    <property type="molecule type" value="Genomic_DNA"/>
</dbReference>
<evidence type="ECO:0000313" key="2">
    <source>
        <dbReference type="Proteomes" id="UP000004507"/>
    </source>
</evidence>
<dbReference type="Proteomes" id="UP000004507">
    <property type="component" value="Unassembled WGS sequence"/>
</dbReference>
<dbReference type="RefSeq" id="WP_007205093.1">
    <property type="nucleotide sequence ID" value="NZ_CH672414.1"/>
</dbReference>
<dbReference type="HOGENOM" id="CLU_085951_0_0_5"/>
<dbReference type="CDD" id="cd08054">
    <property type="entry name" value="gp6"/>
    <property type="match status" value="1"/>
</dbReference>
<sequence>MMLVEENPVPDAVLPVAQLKEYLRLATGFVDDADQDGLLLRHLRAAMAAIEARTGKILIDRDFTWTLRAWRDPVRQLLPIAPVNAIVHVTQLAHDGAATLTDPATWYLVADATRPALVAKGGVLPPVPPHGSVRIGLMAGFGPDWSDLPADLAQASLMLAAHHYDSRHDMAIAALPPSVTAMVDRFRDLRLGGRA</sequence>
<gene>
    <name evidence="1" type="ORF">SKA53_05700</name>
</gene>
<keyword evidence="2" id="KW-1185">Reference proteome</keyword>
<dbReference type="InterPro" id="IPR011738">
    <property type="entry name" value="Phage_CHP"/>
</dbReference>
<dbReference type="eggNOG" id="ENOG5032SBG">
    <property type="taxonomic scope" value="Bacteria"/>
</dbReference>
<name>A3V975_9RHOB</name>
<dbReference type="NCBIfam" id="TIGR02215">
    <property type="entry name" value="phage_chp_gp8"/>
    <property type="match status" value="1"/>
</dbReference>